<keyword evidence="2" id="KW-1185">Reference proteome</keyword>
<proteinExistence type="predicted"/>
<accession>A0ACC2G1Z1</accession>
<dbReference type="Proteomes" id="UP001157502">
    <property type="component" value="Chromosome 19"/>
</dbReference>
<dbReference type="EMBL" id="CM055746">
    <property type="protein sequence ID" value="KAJ7997562.1"/>
    <property type="molecule type" value="Genomic_DNA"/>
</dbReference>
<evidence type="ECO:0000313" key="2">
    <source>
        <dbReference type="Proteomes" id="UP001157502"/>
    </source>
</evidence>
<evidence type="ECO:0000313" key="1">
    <source>
        <dbReference type="EMBL" id="KAJ7997562.1"/>
    </source>
</evidence>
<comment type="caution">
    <text evidence="1">The sequence shown here is derived from an EMBL/GenBank/DDBJ whole genome shotgun (WGS) entry which is preliminary data.</text>
</comment>
<reference evidence="1" key="1">
    <citation type="submission" date="2021-05" db="EMBL/GenBank/DDBJ databases">
        <authorList>
            <person name="Pan Q."/>
            <person name="Jouanno E."/>
            <person name="Zahm M."/>
            <person name="Klopp C."/>
            <person name="Cabau C."/>
            <person name="Louis A."/>
            <person name="Berthelot C."/>
            <person name="Parey E."/>
            <person name="Roest Crollius H."/>
            <person name="Montfort J."/>
            <person name="Robinson-Rechavi M."/>
            <person name="Bouchez O."/>
            <person name="Lampietro C."/>
            <person name="Lopez Roques C."/>
            <person name="Donnadieu C."/>
            <person name="Postlethwait J."/>
            <person name="Bobe J."/>
            <person name="Dillon D."/>
            <person name="Chandos A."/>
            <person name="von Hippel F."/>
            <person name="Guiguen Y."/>
        </authorList>
    </citation>
    <scope>NUCLEOTIDE SEQUENCE</scope>
    <source>
        <strain evidence="1">YG-Jan2019</strain>
    </source>
</reference>
<name>A0ACC2G1Z1_DALPE</name>
<organism evidence="1 2">
    <name type="scientific">Dallia pectoralis</name>
    <name type="common">Alaska blackfish</name>
    <dbReference type="NCBI Taxonomy" id="75939"/>
    <lineage>
        <taxon>Eukaryota</taxon>
        <taxon>Metazoa</taxon>
        <taxon>Chordata</taxon>
        <taxon>Craniata</taxon>
        <taxon>Vertebrata</taxon>
        <taxon>Euteleostomi</taxon>
        <taxon>Actinopterygii</taxon>
        <taxon>Neopterygii</taxon>
        <taxon>Teleostei</taxon>
        <taxon>Protacanthopterygii</taxon>
        <taxon>Esociformes</taxon>
        <taxon>Umbridae</taxon>
        <taxon>Dallia</taxon>
    </lineage>
</organism>
<sequence>MDKTVFLIILISGLNTLTSCITHQYHLVNMNKTWTEAQSYCREIYTDLASISDSEDYDSLLTLLSYTNSDYGEAWIGLRFGRWMWSLVGNETEGISNGWPAGYPWLQSGLFSYSYWQKTCVIMTSNGMWSVNNCDAYNYFVCFDGRLNATQTFVIITNNMTWNQAQSYCRENYTDLAVVRNQTENQVIQNLLPRLRIARSVIVNISVIVSQGNYNFYPVWIGLYRDGSWSDGSNSSLNINAGYNEEPGVIGLNESCVTVQTSQYFYESFGRNCNITLPFVCYSELCSISLNTSHQYHLVNMNKNWTEAQSYCRETYTDLATVSDTEDYDSLTCLINSTLGSSGRAWIGLKFNWRWSLENNETEGISSGWPGGYPWYQNVYMYNNWHFCVLMDTFNGQWQGFYCEINIYFVCYDGRQNATQTFVLVQEGKTWYQAQSYCRDNYTDLAIVRNQAENQAIRNLTQNINTYSVYLGNQGVNQSLVNNTQTNYFYPVWIGLYSNESWLYLINRHILCNLAHHNMNLFFPIAPELTRTSLGVKFLTRTLLPESRGSADTVVASAPVGELWQAIAKDHGIPASDWASTACIIAPMESDESSSVYSGIVPSETVVSLDNASASIFSFPVDNEW</sequence>
<protein>
    <submittedName>
        <fullName evidence="1">Uncharacterized protein</fullName>
    </submittedName>
</protein>
<gene>
    <name evidence="1" type="ORF">DPEC_G00230290</name>
</gene>